<dbReference type="GO" id="GO:0008233">
    <property type="term" value="F:peptidase activity"/>
    <property type="evidence" value="ECO:0007669"/>
    <property type="project" value="UniProtKB-KW"/>
</dbReference>
<dbReference type="Gene3D" id="3.40.50.880">
    <property type="match status" value="1"/>
</dbReference>
<evidence type="ECO:0000256" key="1">
    <source>
        <dbReference type="ARBA" id="ARBA00008542"/>
    </source>
</evidence>
<feature type="region of interest" description="Disordered" evidence="2">
    <location>
        <begin position="1"/>
        <end position="27"/>
    </location>
</feature>
<dbReference type="EMBL" id="CP046172">
    <property type="protein sequence ID" value="QIS14880.1"/>
    <property type="molecule type" value="Genomic_DNA"/>
</dbReference>
<dbReference type="KEGG" id="nah:F5544_35240"/>
<evidence type="ECO:0000313" key="4">
    <source>
        <dbReference type="EMBL" id="QIS14880.1"/>
    </source>
</evidence>
<reference evidence="4 5" key="1">
    <citation type="journal article" date="2019" name="ACS Chem. Biol.">
        <title>Identification and Mobilization of a Cryptic Antibiotic Biosynthesis Gene Locus from a Human-Pathogenic Nocardia Isolate.</title>
        <authorList>
            <person name="Herisse M."/>
            <person name="Ishida K."/>
            <person name="Porter J.L."/>
            <person name="Howden B."/>
            <person name="Hertweck C."/>
            <person name="Stinear T.P."/>
            <person name="Pidot S.J."/>
        </authorList>
    </citation>
    <scope>NUCLEOTIDE SEQUENCE [LARGE SCALE GENOMIC DNA]</scope>
    <source>
        <strain evidence="4 5">AUSMDU00012717</strain>
    </source>
</reference>
<accession>A0A6G9YP21</accession>
<gene>
    <name evidence="4" type="ORF">F5544_35240</name>
</gene>
<keyword evidence="4" id="KW-0378">Hydrolase</keyword>
<dbReference type="AlphaFoldDB" id="A0A6G9YP21"/>
<sequence length="210" mass="22792">MVLRPAVSRGPPRVVRRDSRGTGGVMPESLDGARVVIITSNAGVEHDELVVPRDRLRERGARVTHAAMKGETVQTYRHDLEPDEQVQPDTALDAVDPSEIDVLVVPGGTVNADKLRMDDRARNLVRQLRTAGKPIAAICHGPWLLVDAGVVPGKMLTSYPSLRTDITNAGGTWVDESVVRSDHNGWTLITSRKPDDLPDFVNTIAAQLTG</sequence>
<dbReference type="Pfam" id="PF01965">
    <property type="entry name" value="DJ-1_PfpI"/>
    <property type="match status" value="1"/>
</dbReference>
<dbReference type="CDD" id="cd03134">
    <property type="entry name" value="GATase1_PfpI_like"/>
    <property type="match status" value="1"/>
</dbReference>
<dbReference type="GO" id="GO:0006508">
    <property type="term" value="P:proteolysis"/>
    <property type="evidence" value="ECO:0007669"/>
    <property type="project" value="UniProtKB-KW"/>
</dbReference>
<organism evidence="4 5">
    <name type="scientific">Nocardia arthritidis</name>
    <dbReference type="NCBI Taxonomy" id="228602"/>
    <lineage>
        <taxon>Bacteria</taxon>
        <taxon>Bacillati</taxon>
        <taxon>Actinomycetota</taxon>
        <taxon>Actinomycetes</taxon>
        <taxon>Mycobacteriales</taxon>
        <taxon>Nocardiaceae</taxon>
        <taxon>Nocardia</taxon>
    </lineage>
</organism>
<evidence type="ECO:0000259" key="3">
    <source>
        <dbReference type="Pfam" id="PF01965"/>
    </source>
</evidence>
<dbReference type="Proteomes" id="UP000503540">
    <property type="component" value="Chromosome"/>
</dbReference>
<protein>
    <submittedName>
        <fullName evidence="4">DJ-1/PfpI/YhbO family deglycase/protease</fullName>
    </submittedName>
</protein>
<dbReference type="NCBIfam" id="TIGR01382">
    <property type="entry name" value="PfpI"/>
    <property type="match status" value="1"/>
</dbReference>
<evidence type="ECO:0000256" key="2">
    <source>
        <dbReference type="SAM" id="MobiDB-lite"/>
    </source>
</evidence>
<evidence type="ECO:0000313" key="5">
    <source>
        <dbReference type="Proteomes" id="UP000503540"/>
    </source>
</evidence>
<proteinExistence type="inferred from homology"/>
<keyword evidence="4" id="KW-0645">Protease</keyword>
<dbReference type="PANTHER" id="PTHR42733">
    <property type="entry name" value="DJ-1 PROTEIN"/>
    <property type="match status" value="1"/>
</dbReference>
<dbReference type="InterPro" id="IPR006286">
    <property type="entry name" value="C56_PfpI-like"/>
</dbReference>
<dbReference type="PANTHER" id="PTHR42733:SF12">
    <property type="entry name" value="PROTEINASE"/>
    <property type="match status" value="1"/>
</dbReference>
<dbReference type="SUPFAM" id="SSF52317">
    <property type="entry name" value="Class I glutamine amidotransferase-like"/>
    <property type="match status" value="1"/>
</dbReference>
<dbReference type="InterPro" id="IPR029062">
    <property type="entry name" value="Class_I_gatase-like"/>
</dbReference>
<keyword evidence="5" id="KW-1185">Reference proteome</keyword>
<feature type="domain" description="DJ-1/PfpI" evidence="3">
    <location>
        <begin position="34"/>
        <end position="206"/>
    </location>
</feature>
<dbReference type="PROSITE" id="PS51276">
    <property type="entry name" value="PEPTIDASE_C56_PFPI"/>
    <property type="match status" value="1"/>
</dbReference>
<comment type="similarity">
    <text evidence="1">Belongs to the peptidase C56 family.</text>
</comment>
<name>A0A6G9YP21_9NOCA</name>
<dbReference type="InterPro" id="IPR002818">
    <property type="entry name" value="DJ-1/PfpI"/>
</dbReference>